<evidence type="ECO:0000313" key="3">
    <source>
        <dbReference type="Proteomes" id="UP000034705"/>
    </source>
</evidence>
<dbReference type="Proteomes" id="UP000034705">
    <property type="component" value="Unassembled WGS sequence"/>
</dbReference>
<gene>
    <name evidence="2" type="ORF">UX45_C0009G0027</name>
</gene>
<evidence type="ECO:0000256" key="1">
    <source>
        <dbReference type="SAM" id="MobiDB-lite"/>
    </source>
</evidence>
<protein>
    <submittedName>
        <fullName evidence="2">Uncharacterized protein</fullName>
    </submittedName>
</protein>
<reference evidence="2 3" key="1">
    <citation type="journal article" date="2015" name="Nature">
        <title>rRNA introns, odd ribosomes, and small enigmatic genomes across a large radiation of phyla.</title>
        <authorList>
            <person name="Brown C.T."/>
            <person name="Hug L.A."/>
            <person name="Thomas B.C."/>
            <person name="Sharon I."/>
            <person name="Castelle C.J."/>
            <person name="Singh A."/>
            <person name="Wilkins M.J."/>
            <person name="Williams K.H."/>
            <person name="Banfield J.F."/>
        </authorList>
    </citation>
    <scope>NUCLEOTIDE SEQUENCE [LARGE SCALE GENOMIC DNA]</scope>
</reference>
<dbReference type="EMBL" id="LCMG01000009">
    <property type="protein sequence ID" value="KKU33459.1"/>
    <property type="molecule type" value="Genomic_DNA"/>
</dbReference>
<organism evidence="2 3">
    <name type="scientific">Candidatus Uhrbacteria bacterium GW2011_GWF2_46_218</name>
    <dbReference type="NCBI Taxonomy" id="1619001"/>
    <lineage>
        <taxon>Bacteria</taxon>
        <taxon>Candidatus Uhriibacteriota</taxon>
    </lineage>
</organism>
<sequence>MRRPEHHSQLLQPERTTRSRETESLSPILFATQRPELPQNDQAIYDAWVEEVKAIFARVGAKNTEDFKRMAREKPESVTLKELERVCMLMDRIAFTWRHDRLPPKMPEQQGEFLEDMEIQFDTNLYALVSMITAKEKAFFIISEKTKLLKPYVVMDQHEEKSPPTFSIPQGQLIGNTLVYTNNFEEGAASLLLIDHKPVSRYVRKENIGKIVDVQGKPAWTQQSALDKPIFIYLDHAVIGNTEGYDEIAEFESYGGKLLFQARKGKQQHTFFDGKEVHPPTENREMYRHFGEIKGQPVYTKTEEKNWIVKKVRRVGIYHGQTLMHEIKGAGAKDVELYPLKDGQGDEHIATVCSSCSTKECPICHKQAFGHFHTWIDGHLVEATSKCVTKPHRVSMVGNALAYLGRNNENFQGTNLVSFHIDGFSPKFPYEITDYVMAEGELFFVGYRVQSDVKNHVVILKGLHGEPIWTQEVRGSTTLRLEEKLPKLNNVLGKLFYRVYVEDGWRTYYDGRQLDPQEGAESLGDPVTVGTHILYVAKRKENYELLDEFGDSYGNFSFPPRIEPIDDSHCYVHAQEEVGAKTKLVRRLITL</sequence>
<feature type="region of interest" description="Disordered" evidence="1">
    <location>
        <begin position="1"/>
        <end position="24"/>
    </location>
</feature>
<name>A0A0G1PKW7_9BACT</name>
<accession>A0A0G1PKW7</accession>
<evidence type="ECO:0000313" key="2">
    <source>
        <dbReference type="EMBL" id="KKU33459.1"/>
    </source>
</evidence>
<proteinExistence type="predicted"/>
<comment type="caution">
    <text evidence="2">The sequence shown here is derived from an EMBL/GenBank/DDBJ whole genome shotgun (WGS) entry which is preliminary data.</text>
</comment>
<dbReference type="AlphaFoldDB" id="A0A0G1PKW7"/>